<dbReference type="PROSITE" id="PS51077">
    <property type="entry name" value="HTH_ICLR"/>
    <property type="match status" value="1"/>
</dbReference>
<gene>
    <name evidence="6" type="ORF">AArcSl_0624</name>
</gene>
<dbReference type="Pfam" id="PF01614">
    <property type="entry name" value="IclR_C"/>
    <property type="match status" value="1"/>
</dbReference>
<dbReference type="Gene3D" id="3.30.450.40">
    <property type="match status" value="1"/>
</dbReference>
<protein>
    <submittedName>
        <fullName evidence="6">IclR family transcriptional regulator</fullName>
    </submittedName>
</protein>
<dbReference type="CDD" id="cd00090">
    <property type="entry name" value="HTH_ARSR"/>
    <property type="match status" value="1"/>
</dbReference>
<dbReference type="InterPro" id="IPR005471">
    <property type="entry name" value="Tscrpt_reg_IclR_N"/>
</dbReference>
<dbReference type="RefSeq" id="WP_119814907.1">
    <property type="nucleotide sequence ID" value="NZ_CP025066.1"/>
</dbReference>
<dbReference type="PROSITE" id="PS51078">
    <property type="entry name" value="ICLR_ED"/>
    <property type="match status" value="1"/>
</dbReference>
<dbReference type="SMART" id="SM00346">
    <property type="entry name" value="HTH_ICLR"/>
    <property type="match status" value="1"/>
</dbReference>
<dbReference type="SUPFAM" id="SSF55781">
    <property type="entry name" value="GAF domain-like"/>
    <property type="match status" value="1"/>
</dbReference>
<evidence type="ECO:0000259" key="4">
    <source>
        <dbReference type="PROSITE" id="PS51077"/>
    </source>
</evidence>
<dbReference type="InterPro" id="IPR036390">
    <property type="entry name" value="WH_DNA-bd_sf"/>
</dbReference>
<dbReference type="KEGG" id="hdf:AArcSl_0624"/>
<dbReference type="GO" id="GO:0045892">
    <property type="term" value="P:negative regulation of DNA-templated transcription"/>
    <property type="evidence" value="ECO:0007669"/>
    <property type="project" value="TreeGrafter"/>
</dbReference>
<evidence type="ECO:0000256" key="3">
    <source>
        <dbReference type="ARBA" id="ARBA00023163"/>
    </source>
</evidence>
<reference evidence="7" key="1">
    <citation type="submission" date="2017-11" db="EMBL/GenBank/DDBJ databases">
        <title>Phenotypic and genomic properties of facultatively anaerobic sulfur-reducing natronoarchaea from hypersaline soda lakes.</title>
        <authorList>
            <person name="Sorokin D.Y."/>
            <person name="Kublanov I.V."/>
            <person name="Roman P."/>
            <person name="Sinninghe Damste J.S."/>
            <person name="Golyshin P.N."/>
            <person name="Rojo D."/>
            <person name="Ciordia S."/>
            <person name="Mena M.D.C."/>
            <person name="Ferrer M."/>
            <person name="Messina E."/>
            <person name="Smedile F."/>
            <person name="La Spada G."/>
            <person name="La Cono V."/>
            <person name="Yakimov M.M."/>
        </authorList>
    </citation>
    <scope>NUCLEOTIDE SEQUENCE [LARGE SCALE GENOMIC DNA]</scope>
    <source>
        <strain evidence="7">AArc-Sl</strain>
    </source>
</reference>
<dbReference type="InterPro" id="IPR050707">
    <property type="entry name" value="HTH_MetabolicPath_Reg"/>
</dbReference>
<dbReference type="InterPro" id="IPR014757">
    <property type="entry name" value="Tscrpt_reg_IclR_C"/>
</dbReference>
<dbReference type="OrthoDB" id="14763at2157"/>
<organism evidence="6 7">
    <name type="scientific">Halalkaliarchaeum desulfuricum</name>
    <dbReference type="NCBI Taxonomy" id="2055893"/>
    <lineage>
        <taxon>Archaea</taxon>
        <taxon>Methanobacteriati</taxon>
        <taxon>Methanobacteriota</taxon>
        <taxon>Stenosarchaea group</taxon>
        <taxon>Halobacteria</taxon>
        <taxon>Halobacteriales</taxon>
        <taxon>Haloferacaceae</taxon>
        <taxon>Halalkaliarchaeum</taxon>
    </lineage>
</organism>
<keyword evidence="1" id="KW-0805">Transcription regulation</keyword>
<dbReference type="AlphaFoldDB" id="A0A343TGQ2"/>
<evidence type="ECO:0000259" key="5">
    <source>
        <dbReference type="PROSITE" id="PS51078"/>
    </source>
</evidence>
<proteinExistence type="predicted"/>
<dbReference type="Gene3D" id="1.10.10.10">
    <property type="entry name" value="Winged helix-like DNA-binding domain superfamily/Winged helix DNA-binding domain"/>
    <property type="match status" value="1"/>
</dbReference>
<evidence type="ECO:0000256" key="1">
    <source>
        <dbReference type="ARBA" id="ARBA00023015"/>
    </source>
</evidence>
<name>A0A343TGQ2_9EURY</name>
<keyword evidence="7" id="KW-1185">Reference proteome</keyword>
<sequence length="266" mass="29463">MRAESPESTLDTTERSLELLEAIKRREGATMTELAEELSLAVSTVFKHLATLDAKGYLIKEGDTYHVGFRFLNLGEHARTRLPGNQAIDEAVHRLAEETTEEVDFIVEDHGRIITVSESYHKWVKYAEGGSNGYRARMGTYYPIHTTASGKAILATYSRERVNAILDVRGMAAPTENTITDREELFEELERTRDRGFAIGDEEYTEGLRSVGMAVLDDAGNTVGSMSVSGPSYRLTGDVLRERIPASLRDVVEELEAEIATAVGTD</sequence>
<dbReference type="PANTHER" id="PTHR30136">
    <property type="entry name" value="HELIX-TURN-HELIX TRANSCRIPTIONAL REGULATOR, ICLR FAMILY"/>
    <property type="match status" value="1"/>
</dbReference>
<evidence type="ECO:0000256" key="2">
    <source>
        <dbReference type="ARBA" id="ARBA00023125"/>
    </source>
</evidence>
<dbReference type="GO" id="GO:0003677">
    <property type="term" value="F:DNA binding"/>
    <property type="evidence" value="ECO:0007669"/>
    <property type="project" value="UniProtKB-KW"/>
</dbReference>
<dbReference type="Proteomes" id="UP000263012">
    <property type="component" value="Chromosome"/>
</dbReference>
<keyword evidence="3" id="KW-0804">Transcription</keyword>
<keyword evidence="2" id="KW-0238">DNA-binding</keyword>
<dbReference type="InterPro" id="IPR036388">
    <property type="entry name" value="WH-like_DNA-bd_sf"/>
</dbReference>
<dbReference type="GO" id="GO:0003700">
    <property type="term" value="F:DNA-binding transcription factor activity"/>
    <property type="evidence" value="ECO:0007669"/>
    <property type="project" value="TreeGrafter"/>
</dbReference>
<dbReference type="EMBL" id="CP025066">
    <property type="protein sequence ID" value="AUX08274.1"/>
    <property type="molecule type" value="Genomic_DNA"/>
</dbReference>
<dbReference type="SUPFAM" id="SSF46785">
    <property type="entry name" value="Winged helix' DNA-binding domain"/>
    <property type="match status" value="1"/>
</dbReference>
<dbReference type="InterPro" id="IPR029016">
    <property type="entry name" value="GAF-like_dom_sf"/>
</dbReference>
<dbReference type="PANTHER" id="PTHR30136:SF35">
    <property type="entry name" value="HTH-TYPE TRANSCRIPTIONAL REGULATOR RV1719"/>
    <property type="match status" value="1"/>
</dbReference>
<feature type="domain" description="IclR-ED" evidence="5">
    <location>
        <begin position="70"/>
        <end position="261"/>
    </location>
</feature>
<evidence type="ECO:0000313" key="7">
    <source>
        <dbReference type="Proteomes" id="UP000263012"/>
    </source>
</evidence>
<evidence type="ECO:0000313" key="6">
    <source>
        <dbReference type="EMBL" id="AUX08274.1"/>
    </source>
</evidence>
<dbReference type="InterPro" id="IPR011991">
    <property type="entry name" value="ArsR-like_HTH"/>
</dbReference>
<feature type="domain" description="HTH iclR-type" evidence="4">
    <location>
        <begin position="10"/>
        <end position="69"/>
    </location>
</feature>
<accession>A0A343TGQ2</accession>
<dbReference type="Pfam" id="PF09339">
    <property type="entry name" value="HTH_IclR"/>
    <property type="match status" value="1"/>
</dbReference>
<dbReference type="GeneID" id="37876961"/>